<dbReference type="GO" id="GO:0019203">
    <property type="term" value="F:carbohydrate phosphatase activity"/>
    <property type="evidence" value="ECO:0007669"/>
    <property type="project" value="InterPro"/>
</dbReference>
<dbReference type="FunFam" id="3.90.190.10:FF:000075">
    <property type="entry name" value="Phosphoglucan phosphatase LSF2, chloroplastic"/>
    <property type="match status" value="1"/>
</dbReference>
<dbReference type="SUPFAM" id="SSF52799">
    <property type="entry name" value="(Phosphotyrosine protein) phosphatases II"/>
    <property type="match status" value="1"/>
</dbReference>
<dbReference type="PANTHER" id="PTHR46642">
    <property type="entry name" value="DUAL SPECIFICITY PHOSPHATASE, SUBGROUP, CATALYTIC DOMAIN"/>
    <property type="match status" value="1"/>
</dbReference>
<evidence type="ECO:0000256" key="2">
    <source>
        <dbReference type="ARBA" id="ARBA00022912"/>
    </source>
</evidence>
<organism evidence="6 7">
    <name type="scientific">Oldenlandia corymbosa var. corymbosa</name>
    <dbReference type="NCBI Taxonomy" id="529605"/>
    <lineage>
        <taxon>Eukaryota</taxon>
        <taxon>Viridiplantae</taxon>
        <taxon>Streptophyta</taxon>
        <taxon>Embryophyta</taxon>
        <taxon>Tracheophyta</taxon>
        <taxon>Spermatophyta</taxon>
        <taxon>Magnoliopsida</taxon>
        <taxon>eudicotyledons</taxon>
        <taxon>Gunneridae</taxon>
        <taxon>Pentapetalae</taxon>
        <taxon>asterids</taxon>
        <taxon>lamiids</taxon>
        <taxon>Gentianales</taxon>
        <taxon>Rubiaceae</taxon>
        <taxon>Rubioideae</taxon>
        <taxon>Spermacoceae</taxon>
        <taxon>Hedyotis-Oldenlandia complex</taxon>
        <taxon>Oldenlandia</taxon>
    </lineage>
</organism>
<evidence type="ECO:0000313" key="7">
    <source>
        <dbReference type="Proteomes" id="UP001161247"/>
    </source>
</evidence>
<evidence type="ECO:0000259" key="4">
    <source>
        <dbReference type="PROSITE" id="PS50054"/>
    </source>
</evidence>
<dbReference type="InterPro" id="IPR045204">
    <property type="entry name" value="DSP_laforin-like"/>
</dbReference>
<accession>A0AAV1CBJ9</accession>
<dbReference type="GO" id="GO:0005983">
    <property type="term" value="P:starch catabolic process"/>
    <property type="evidence" value="ECO:0007669"/>
    <property type="project" value="TreeGrafter"/>
</dbReference>
<reference evidence="6" key="1">
    <citation type="submission" date="2023-03" db="EMBL/GenBank/DDBJ databases">
        <authorList>
            <person name="Julca I."/>
        </authorList>
    </citation>
    <scope>NUCLEOTIDE SEQUENCE</scope>
</reference>
<evidence type="ECO:0000259" key="5">
    <source>
        <dbReference type="PROSITE" id="PS50056"/>
    </source>
</evidence>
<feature type="domain" description="Tyrosine-protein phosphatase" evidence="4">
    <location>
        <begin position="105"/>
        <end position="262"/>
    </location>
</feature>
<dbReference type="Pfam" id="PF00782">
    <property type="entry name" value="DSPc"/>
    <property type="match status" value="1"/>
</dbReference>
<keyword evidence="2" id="KW-0904">Protein phosphatase</keyword>
<dbReference type="EMBL" id="OX459118">
    <property type="protein sequence ID" value="CAI9091847.1"/>
    <property type="molecule type" value="Genomic_DNA"/>
</dbReference>
<dbReference type="PANTHER" id="PTHR46642:SF2">
    <property type="entry name" value="PHOSPHOGLUCAN PHOSPHATASE LSF2, CHLOROPLASTIC"/>
    <property type="match status" value="1"/>
</dbReference>
<keyword evidence="7" id="KW-1185">Reference proteome</keyword>
<dbReference type="InterPro" id="IPR029021">
    <property type="entry name" value="Prot-tyrosine_phosphatase-like"/>
</dbReference>
<dbReference type="PROSITE" id="PS50056">
    <property type="entry name" value="TYR_PHOSPHATASE_2"/>
    <property type="match status" value="1"/>
</dbReference>
<feature type="domain" description="Tyrosine specific protein phosphatases" evidence="5">
    <location>
        <begin position="181"/>
        <end position="241"/>
    </location>
</feature>
<evidence type="ECO:0000256" key="3">
    <source>
        <dbReference type="ARBA" id="ARBA00023277"/>
    </source>
</evidence>
<evidence type="ECO:0000313" key="6">
    <source>
        <dbReference type="EMBL" id="CAI9091847.1"/>
    </source>
</evidence>
<proteinExistence type="predicted"/>
<gene>
    <name evidence="6" type="ORF">OLC1_LOCUS3666</name>
</gene>
<dbReference type="GO" id="GO:0009507">
    <property type="term" value="C:chloroplast"/>
    <property type="evidence" value="ECO:0007669"/>
    <property type="project" value="TreeGrafter"/>
</dbReference>
<evidence type="ECO:0000256" key="1">
    <source>
        <dbReference type="ARBA" id="ARBA00022801"/>
    </source>
</evidence>
<keyword evidence="1" id="KW-0378">Hydrolase</keyword>
<dbReference type="AlphaFoldDB" id="A0AAV1CBJ9"/>
<name>A0AAV1CBJ9_OLDCO</name>
<dbReference type="SMART" id="SM00195">
    <property type="entry name" value="DSPc"/>
    <property type="match status" value="1"/>
</dbReference>
<dbReference type="InterPro" id="IPR000387">
    <property type="entry name" value="Tyr_Pase_dom"/>
</dbReference>
<dbReference type="Proteomes" id="UP001161247">
    <property type="component" value="Chromosome 1"/>
</dbReference>
<protein>
    <submittedName>
        <fullName evidence="6">OLC1v1026947C2</fullName>
    </submittedName>
</protein>
<sequence length="299" mass="34491">MEARVWRWSSSPLQTSLDKHTNALSFWSSTNNNRAPSPWNSMWMPTKKNLKLIQISCKLPEDETEGITSRAVALGTSRSRMEEYNLAMKRMMRNPYEYHHDLGMNYTQITETLIVGSQPQKVEDIEHLKEEENVAYILNLQQDKDVEYWGIDLSSIVKTCKELGIHHMRRPARDFDPESLRNILPEAVSLLDWAIEEGNGKVYVHCTAGLGRAPATAIAYMFWFLDMNLNTAYETLISKRPCGPNKTAIRGATYDLAKNDPSKEPFESLPDYAFEDVANWERKLIQDRVRSLRKIEKDC</sequence>
<dbReference type="Gene3D" id="3.90.190.10">
    <property type="entry name" value="Protein tyrosine phosphatase superfamily"/>
    <property type="match status" value="1"/>
</dbReference>
<keyword evidence="3" id="KW-0119">Carbohydrate metabolism</keyword>
<dbReference type="InterPro" id="IPR020422">
    <property type="entry name" value="TYR_PHOSPHATASE_DUAL_dom"/>
</dbReference>
<dbReference type="GO" id="GO:2001070">
    <property type="term" value="F:starch binding"/>
    <property type="evidence" value="ECO:0007669"/>
    <property type="project" value="TreeGrafter"/>
</dbReference>
<dbReference type="PROSITE" id="PS50054">
    <property type="entry name" value="TYR_PHOSPHATASE_DUAL"/>
    <property type="match status" value="1"/>
</dbReference>
<dbReference type="InterPro" id="IPR052832">
    <property type="entry name" value="Starch-Glucan_Phosphatase"/>
</dbReference>
<dbReference type="InterPro" id="IPR000340">
    <property type="entry name" value="Dual-sp_phosphatase_cat-dom"/>
</dbReference>
<dbReference type="CDD" id="cd14526">
    <property type="entry name" value="DSP_laforin-like"/>
    <property type="match status" value="1"/>
</dbReference>
<dbReference type="GO" id="GO:0004721">
    <property type="term" value="F:phosphoprotein phosphatase activity"/>
    <property type="evidence" value="ECO:0007669"/>
    <property type="project" value="UniProtKB-KW"/>
</dbReference>